<accession>A0A9P3PMB8</accession>
<dbReference type="EMBL" id="BRPK01000004">
    <property type="protein sequence ID" value="GLB38073.1"/>
    <property type="molecule type" value="Genomic_DNA"/>
</dbReference>
<organism evidence="1 2">
    <name type="scientific">Lyophyllum shimeji</name>
    <name type="common">Hon-shimeji</name>
    <name type="synonym">Tricholoma shimeji</name>
    <dbReference type="NCBI Taxonomy" id="47721"/>
    <lineage>
        <taxon>Eukaryota</taxon>
        <taxon>Fungi</taxon>
        <taxon>Dikarya</taxon>
        <taxon>Basidiomycota</taxon>
        <taxon>Agaricomycotina</taxon>
        <taxon>Agaricomycetes</taxon>
        <taxon>Agaricomycetidae</taxon>
        <taxon>Agaricales</taxon>
        <taxon>Tricholomatineae</taxon>
        <taxon>Lyophyllaceae</taxon>
        <taxon>Lyophyllum</taxon>
    </lineage>
</organism>
<keyword evidence="2" id="KW-1185">Reference proteome</keyword>
<comment type="caution">
    <text evidence="1">The sequence shown here is derived from an EMBL/GenBank/DDBJ whole genome shotgun (WGS) entry which is preliminary data.</text>
</comment>
<evidence type="ECO:0000313" key="1">
    <source>
        <dbReference type="EMBL" id="GLB38073.1"/>
    </source>
</evidence>
<sequence>MLRVQDDHSSRASEAYISVLRKRDNKEETYSYGVEDCTRSSSVGARLPAWRVDKELPVTAKTLYRWVDIAVTCYLDPPSLRRIPDKLISPAIELDIFTCGRLFSKTISRMEPERFLNNFRDEARDGDESFADEA</sequence>
<protein>
    <submittedName>
        <fullName evidence="1">Uncharacterized protein</fullName>
    </submittedName>
</protein>
<proteinExistence type="predicted"/>
<name>A0A9P3PMB8_LYOSH</name>
<dbReference type="Proteomes" id="UP001063166">
    <property type="component" value="Unassembled WGS sequence"/>
</dbReference>
<gene>
    <name evidence="1" type="ORF">LshimejAT787_0411240</name>
</gene>
<reference evidence="1" key="1">
    <citation type="submission" date="2022-07" db="EMBL/GenBank/DDBJ databases">
        <title>The genome of Lyophyllum shimeji provides insight into the initial evolution of ectomycorrhizal fungal genome.</title>
        <authorList>
            <person name="Kobayashi Y."/>
            <person name="Shibata T."/>
            <person name="Hirakawa H."/>
            <person name="Shigenobu S."/>
            <person name="Nishiyama T."/>
            <person name="Yamada A."/>
            <person name="Hasebe M."/>
            <person name="Kawaguchi M."/>
        </authorList>
    </citation>
    <scope>NUCLEOTIDE SEQUENCE</scope>
    <source>
        <strain evidence="1">AT787</strain>
    </source>
</reference>
<dbReference type="AlphaFoldDB" id="A0A9P3PMB8"/>
<evidence type="ECO:0000313" key="2">
    <source>
        <dbReference type="Proteomes" id="UP001063166"/>
    </source>
</evidence>